<evidence type="ECO:0000313" key="2">
    <source>
        <dbReference type="EMBL" id="EDY20791.1"/>
    </source>
</evidence>
<organism evidence="2 3">
    <name type="scientific">Chthoniobacter flavus Ellin428</name>
    <dbReference type="NCBI Taxonomy" id="497964"/>
    <lineage>
        <taxon>Bacteria</taxon>
        <taxon>Pseudomonadati</taxon>
        <taxon>Verrucomicrobiota</taxon>
        <taxon>Spartobacteria</taxon>
        <taxon>Chthoniobacterales</taxon>
        <taxon>Chthoniobacteraceae</taxon>
        <taxon>Chthoniobacter</taxon>
    </lineage>
</organism>
<evidence type="ECO:0000256" key="1">
    <source>
        <dbReference type="ARBA" id="ARBA00022729"/>
    </source>
</evidence>
<dbReference type="Pfam" id="PF12951">
    <property type="entry name" value="PATR"/>
    <property type="match status" value="4"/>
</dbReference>
<dbReference type="InterPro" id="IPR011050">
    <property type="entry name" value="Pectin_lyase_fold/virulence"/>
</dbReference>
<reference evidence="2 3" key="1">
    <citation type="journal article" date="2011" name="J. Bacteriol.">
        <title>Genome sequence of Chthoniobacter flavus Ellin428, an aerobic heterotrophic soil bacterium.</title>
        <authorList>
            <person name="Kant R."/>
            <person name="van Passel M.W."/>
            <person name="Palva A."/>
            <person name="Lucas S."/>
            <person name="Lapidus A."/>
            <person name="Glavina Del Rio T."/>
            <person name="Dalin E."/>
            <person name="Tice H."/>
            <person name="Bruce D."/>
            <person name="Goodwin L."/>
            <person name="Pitluck S."/>
            <person name="Larimer F.W."/>
            <person name="Land M.L."/>
            <person name="Hauser L."/>
            <person name="Sangwan P."/>
            <person name="de Vos W.M."/>
            <person name="Janssen P.H."/>
            <person name="Smidt H."/>
        </authorList>
    </citation>
    <scope>NUCLEOTIDE SEQUENCE [LARGE SCALE GENOMIC DNA]</scope>
    <source>
        <strain evidence="2 3">Ellin428</strain>
    </source>
</reference>
<keyword evidence="3" id="KW-1185">Reference proteome</keyword>
<dbReference type="NCBIfam" id="TIGR02601">
    <property type="entry name" value="autotrns_rpt"/>
    <property type="match status" value="4"/>
</dbReference>
<dbReference type="SUPFAM" id="SSF51126">
    <property type="entry name" value="Pectin lyase-like"/>
    <property type="match status" value="2"/>
</dbReference>
<sequence length="1157" mass="112208">MAIPARLSPTRGTLNVTGSLTSTSSLVLVGGGVTLDFSGANAPATNIVNSAASLALNIGATSQAGVNTLTIQGKDNAGSAQTFSSTTFANFASHINLTPGAGTGTLTVNLGPILRATPTTNATTASNPVGATLDITIPTGVTVTGSASTTNNMIVGVTVNGNTWATVSSGKIVGYTAYSSSFSTSGANLDVTTSGTLTADAGTLRFNTAAANTVTLGGTNGVRDLGGGGVLVTSAVGTNLSTITGGVLQGLGRRDIIFIQNNTAGDLEVDSVITDNGGLGNEGITKSGAGRLILTASNSNNGPTVINEGTIVVTGNYVPSVSLTGSMASGSNQITGIADTSALFIGEKVTSSVTNSSTVIRPGVVTAIDSVNGTVTLSSNGTGALAGGTFSFSGGSGLGAATSGNTVSVAQGATLQIGNGTANGNLFLNQVISSSGSVIFDRSDAFSYGNVISGTGSVTQEGSGPLTLTATNTYTGATVVGPNSTLIAGSTGAFGANSAANVAATGTLEFNGKSMTLGSLTGGGNIENDNATTAITLTIGSDNISTNFSGALNDGAGSSAMAVTKIGTGTQTLSGTNTFTGNFLVNGGTANISGALAAPLFAGGGASVTGIVNILPGASINANVTSLLPSIGVATGTSSTGAIYQSGGDVTFNAEFILASNTNAYGFYDMSGGTLSAPSNSTVGPNERFRLGGASNNSFAVFYQSGGTITLPTTGSANFEVGGNAGGPVTGAVGVGYFTGGSLVTGLANHIGVDGSTGAIRGEETIAGTAQVTVNGVATLGQTAGDVGILNLIGGTYSVKQIVKGTNGTGWVNFNGGTLKAASGANSGSFFNGLSSVNVFSGGGTIDTNGQAITIGQPLLAPNGSGVTTIPVSYGGVGYIGAPYISITGGGGTGATAVANMVDDGSGNGTFKIASITITNPGVGYTGAPTVAVNGGGGSGAILGTPVTTVNTSGGITKQGAGTLTLNGNNTYTGITQVTQGTLLVTGSLTGSVDAKNGTAIGGTGTIFGATIESGATLLGGNGTTATGTLTSSSDVSLASNSIIQLTLGGSGAHSSLARTGGNWVFDSNQEFSFTLAGANTGTYDNIITGLTGTEAGLSNIANWTIVTPGVVGTFSLDASDNVDLTISAIPEPSAFVSLLASFGTLAGMQRLRRRRS</sequence>
<accession>B4CZA0</accession>
<dbReference type="RefSeq" id="WP_006979313.1">
    <property type="nucleotide sequence ID" value="NZ_ABVL01000004.1"/>
</dbReference>
<comment type="caution">
    <text evidence="2">The sequence shown here is derived from an EMBL/GenBank/DDBJ whole genome shotgun (WGS) entry which is preliminary data.</text>
</comment>
<dbReference type="eggNOG" id="COG4625">
    <property type="taxonomic scope" value="Bacteria"/>
</dbReference>
<evidence type="ECO:0000313" key="3">
    <source>
        <dbReference type="Proteomes" id="UP000005824"/>
    </source>
</evidence>
<proteinExistence type="predicted"/>
<name>B4CZA0_9BACT</name>
<dbReference type="Proteomes" id="UP000005824">
    <property type="component" value="Unassembled WGS sequence"/>
</dbReference>
<keyword evidence="1" id="KW-0732">Signal</keyword>
<protein>
    <submittedName>
        <fullName evidence="2">Autotransporter-associated beta strand repeat protein</fullName>
    </submittedName>
</protein>
<dbReference type="InParanoid" id="B4CZA0"/>
<gene>
    <name evidence="2" type="ORF">CfE428DRAFT_1988</name>
</gene>
<dbReference type="InterPro" id="IPR013425">
    <property type="entry name" value="Autotrns_rpt"/>
</dbReference>
<dbReference type="AlphaFoldDB" id="B4CZA0"/>
<dbReference type="EMBL" id="ABVL01000004">
    <property type="protein sequence ID" value="EDY20791.1"/>
    <property type="molecule type" value="Genomic_DNA"/>
</dbReference>
<dbReference type="STRING" id="497964.CfE428DRAFT_1988"/>